<dbReference type="Proteomes" id="UP001454489">
    <property type="component" value="Unassembled WGS sequence"/>
</dbReference>
<feature type="transmembrane region" description="Helical" evidence="19">
    <location>
        <begin position="136"/>
        <end position="156"/>
    </location>
</feature>
<feature type="transmembrane region" description="Helical" evidence="19">
    <location>
        <begin position="29"/>
        <end position="50"/>
    </location>
</feature>
<keyword evidence="11 19" id="KW-0460">Magnesium</keyword>
<evidence type="ECO:0000256" key="9">
    <source>
        <dbReference type="ARBA" id="ARBA00022679"/>
    </source>
</evidence>
<dbReference type="EMBL" id="JBBMEX010000004">
    <property type="protein sequence ID" value="MEQ2557266.1"/>
    <property type="molecule type" value="Genomic_DNA"/>
</dbReference>
<evidence type="ECO:0000256" key="11">
    <source>
        <dbReference type="ARBA" id="ARBA00022842"/>
    </source>
</evidence>
<evidence type="ECO:0000256" key="1">
    <source>
        <dbReference type="ARBA" id="ARBA00001946"/>
    </source>
</evidence>
<evidence type="ECO:0000256" key="8">
    <source>
        <dbReference type="ARBA" id="ARBA00022573"/>
    </source>
</evidence>
<evidence type="ECO:0000256" key="14">
    <source>
        <dbReference type="ARBA" id="ARBA00025228"/>
    </source>
</evidence>
<dbReference type="RefSeq" id="WP_353530380.1">
    <property type="nucleotide sequence ID" value="NZ_JBBMEX010000004.1"/>
</dbReference>
<keyword evidence="21" id="KW-1185">Reference proteome</keyword>
<dbReference type="GO" id="GO:0051073">
    <property type="term" value="F:adenosylcobinamide-GDP ribazoletransferase activity"/>
    <property type="evidence" value="ECO:0007669"/>
    <property type="project" value="UniProtKB-EC"/>
</dbReference>
<dbReference type="EC" id="2.7.8.26" evidence="5 19"/>
<evidence type="ECO:0000256" key="15">
    <source>
        <dbReference type="ARBA" id="ARBA00032605"/>
    </source>
</evidence>
<evidence type="ECO:0000256" key="5">
    <source>
        <dbReference type="ARBA" id="ARBA00013200"/>
    </source>
</evidence>
<comment type="caution">
    <text evidence="20">The sequence shown here is derived from an EMBL/GenBank/DDBJ whole genome shotgun (WGS) entry which is preliminary data.</text>
</comment>
<keyword evidence="10 19" id="KW-0812">Transmembrane</keyword>
<evidence type="ECO:0000256" key="7">
    <source>
        <dbReference type="ARBA" id="ARBA00022475"/>
    </source>
</evidence>
<dbReference type="PANTHER" id="PTHR34148">
    <property type="entry name" value="ADENOSYLCOBINAMIDE-GDP RIBAZOLETRANSFERASE"/>
    <property type="match status" value="1"/>
</dbReference>
<evidence type="ECO:0000256" key="19">
    <source>
        <dbReference type="HAMAP-Rule" id="MF_00719"/>
    </source>
</evidence>
<proteinExistence type="inferred from homology"/>
<comment type="cofactor">
    <cofactor evidence="1 19">
        <name>Mg(2+)</name>
        <dbReference type="ChEBI" id="CHEBI:18420"/>
    </cofactor>
</comment>
<accession>A0ABV1HC18</accession>
<evidence type="ECO:0000313" key="21">
    <source>
        <dbReference type="Proteomes" id="UP001454489"/>
    </source>
</evidence>
<evidence type="ECO:0000256" key="12">
    <source>
        <dbReference type="ARBA" id="ARBA00022989"/>
    </source>
</evidence>
<comment type="pathway">
    <text evidence="3 19">Cofactor biosynthesis; adenosylcobalamin biosynthesis; adenosylcobalamin from cob(II)yrinate a,c-diamide: step 7/7.</text>
</comment>
<keyword evidence="12 19" id="KW-1133">Transmembrane helix</keyword>
<keyword evidence="8 19" id="KW-0169">Cobalamin biosynthesis</keyword>
<sequence length="260" mass="28878">MHILKSIIIAFSMYSKIPMPQFEWKEEDMKHVLCFFPWIGIVIGLCLYFWRLLCDRFGIRNLCYVFIGTAIPLLLTGGFHVDGFMDTMDAFHSYQPKERKLEILKDSHIGAFAVIMLAVYGLIYMGAFSEITDKNILQVVCAGFVLARVLSGIGVVSFPSAKKEGMLYLFQDHADAVIVKAALSVQGALCIGFMLWRSLFAGSVAVITAFAVFGYYKYRTKKELGGITGDTAGYFLLLCEGAIVVMTNVANVLLKSGINI</sequence>
<evidence type="ECO:0000256" key="17">
    <source>
        <dbReference type="ARBA" id="ARBA00048623"/>
    </source>
</evidence>
<gene>
    <name evidence="19" type="primary">cobS</name>
    <name evidence="20" type="ORF">WMO43_05155</name>
</gene>
<evidence type="ECO:0000256" key="10">
    <source>
        <dbReference type="ARBA" id="ARBA00022692"/>
    </source>
</evidence>
<comment type="subcellular location">
    <subcellularLocation>
        <location evidence="2 19">Cell membrane</location>
        <topology evidence="2 19">Multi-pass membrane protein</topology>
    </subcellularLocation>
</comment>
<evidence type="ECO:0000313" key="20">
    <source>
        <dbReference type="EMBL" id="MEQ2557266.1"/>
    </source>
</evidence>
<evidence type="ECO:0000256" key="3">
    <source>
        <dbReference type="ARBA" id="ARBA00004663"/>
    </source>
</evidence>
<keyword evidence="13 19" id="KW-0472">Membrane</keyword>
<evidence type="ECO:0000256" key="4">
    <source>
        <dbReference type="ARBA" id="ARBA00010561"/>
    </source>
</evidence>
<evidence type="ECO:0000256" key="18">
    <source>
        <dbReference type="ARBA" id="ARBA00049504"/>
    </source>
</evidence>
<comment type="catalytic activity">
    <reaction evidence="18 19">
        <text>alpha-ribazole 5'-phosphate + adenosylcob(III)inamide-GDP = adenosylcob(III)alamin 5'-phosphate + GMP + H(+)</text>
        <dbReference type="Rhea" id="RHEA:23560"/>
        <dbReference type="ChEBI" id="CHEBI:15378"/>
        <dbReference type="ChEBI" id="CHEBI:57918"/>
        <dbReference type="ChEBI" id="CHEBI:58115"/>
        <dbReference type="ChEBI" id="CHEBI:60487"/>
        <dbReference type="ChEBI" id="CHEBI:60493"/>
        <dbReference type="EC" id="2.7.8.26"/>
    </reaction>
</comment>
<feature type="transmembrane region" description="Helical" evidence="19">
    <location>
        <begin position="233"/>
        <end position="254"/>
    </location>
</feature>
<organism evidence="20 21">
    <name type="scientific">Maccoyibacter intestinihominis</name>
    <dbReference type="NCBI Taxonomy" id="3133499"/>
    <lineage>
        <taxon>Bacteria</taxon>
        <taxon>Bacillati</taxon>
        <taxon>Bacillota</taxon>
        <taxon>Clostridia</taxon>
        <taxon>Lachnospirales</taxon>
        <taxon>Lachnospiraceae</taxon>
        <taxon>Maccoyibacter</taxon>
    </lineage>
</organism>
<evidence type="ECO:0000256" key="16">
    <source>
        <dbReference type="ARBA" id="ARBA00032853"/>
    </source>
</evidence>
<dbReference type="HAMAP" id="MF_00719">
    <property type="entry name" value="CobS"/>
    <property type="match status" value="1"/>
</dbReference>
<evidence type="ECO:0000256" key="13">
    <source>
        <dbReference type="ARBA" id="ARBA00023136"/>
    </source>
</evidence>
<evidence type="ECO:0000256" key="2">
    <source>
        <dbReference type="ARBA" id="ARBA00004651"/>
    </source>
</evidence>
<dbReference type="PANTHER" id="PTHR34148:SF1">
    <property type="entry name" value="ADENOSYLCOBINAMIDE-GDP RIBAZOLETRANSFERASE"/>
    <property type="match status" value="1"/>
</dbReference>
<comment type="function">
    <text evidence="14 19">Joins adenosylcobinamide-GDP and alpha-ribazole to generate adenosylcobalamin (Ado-cobalamin). Also synthesizes adenosylcobalamin 5'-phosphate from adenosylcobinamide-GDP and alpha-ribazole 5'-phosphate.</text>
</comment>
<feature type="transmembrane region" description="Helical" evidence="19">
    <location>
        <begin position="62"/>
        <end position="81"/>
    </location>
</feature>
<comment type="catalytic activity">
    <reaction evidence="17 19">
        <text>alpha-ribazole + adenosylcob(III)inamide-GDP = adenosylcob(III)alamin + GMP + H(+)</text>
        <dbReference type="Rhea" id="RHEA:16049"/>
        <dbReference type="ChEBI" id="CHEBI:10329"/>
        <dbReference type="ChEBI" id="CHEBI:15378"/>
        <dbReference type="ChEBI" id="CHEBI:18408"/>
        <dbReference type="ChEBI" id="CHEBI:58115"/>
        <dbReference type="ChEBI" id="CHEBI:60487"/>
        <dbReference type="EC" id="2.7.8.26"/>
    </reaction>
</comment>
<reference evidence="20 21" key="1">
    <citation type="submission" date="2024-03" db="EMBL/GenBank/DDBJ databases">
        <title>Human intestinal bacterial collection.</title>
        <authorList>
            <person name="Pauvert C."/>
            <person name="Hitch T.C.A."/>
            <person name="Clavel T."/>
        </authorList>
    </citation>
    <scope>NUCLEOTIDE SEQUENCE [LARGE SCALE GENOMIC DNA]</scope>
    <source>
        <strain evidence="20 21">CLA-AA-H185</strain>
    </source>
</reference>
<dbReference type="Pfam" id="PF02654">
    <property type="entry name" value="CobS"/>
    <property type="match status" value="1"/>
</dbReference>
<protein>
    <recommendedName>
        <fullName evidence="6 19">Adenosylcobinamide-GDP ribazoletransferase</fullName>
        <ecNumber evidence="5 19">2.7.8.26</ecNumber>
    </recommendedName>
    <alternativeName>
        <fullName evidence="16 19">Cobalamin synthase</fullName>
    </alternativeName>
    <alternativeName>
        <fullName evidence="15 19">Cobalamin-5'-phosphate synthase</fullName>
    </alternativeName>
</protein>
<dbReference type="InterPro" id="IPR003805">
    <property type="entry name" value="CobS"/>
</dbReference>
<keyword evidence="7 19" id="KW-1003">Cell membrane</keyword>
<evidence type="ECO:0000256" key="6">
    <source>
        <dbReference type="ARBA" id="ARBA00015850"/>
    </source>
</evidence>
<feature type="transmembrane region" description="Helical" evidence="19">
    <location>
        <begin position="200"/>
        <end position="218"/>
    </location>
</feature>
<keyword evidence="9 19" id="KW-0808">Transferase</keyword>
<comment type="similarity">
    <text evidence="4 19">Belongs to the CobS family.</text>
</comment>
<feature type="transmembrane region" description="Helical" evidence="19">
    <location>
        <begin position="109"/>
        <end position="129"/>
    </location>
</feature>
<name>A0ABV1HC18_9FIRM</name>